<protein>
    <submittedName>
        <fullName evidence="2">Uncharacterized protein</fullName>
    </submittedName>
</protein>
<accession>A0A0F9N9I4</accession>
<feature type="region of interest" description="Disordered" evidence="1">
    <location>
        <begin position="44"/>
        <end position="70"/>
    </location>
</feature>
<name>A0A0F9N9I4_9ZZZZ</name>
<dbReference type="AlphaFoldDB" id="A0A0F9N9I4"/>
<organism evidence="2">
    <name type="scientific">marine sediment metagenome</name>
    <dbReference type="NCBI Taxonomy" id="412755"/>
    <lineage>
        <taxon>unclassified sequences</taxon>
        <taxon>metagenomes</taxon>
        <taxon>ecological metagenomes</taxon>
    </lineage>
</organism>
<gene>
    <name evidence="2" type="ORF">LCGC14_0994250</name>
</gene>
<feature type="compositionally biased region" description="Basic and acidic residues" evidence="1">
    <location>
        <begin position="50"/>
        <end position="70"/>
    </location>
</feature>
<evidence type="ECO:0000313" key="2">
    <source>
        <dbReference type="EMBL" id="KKN14634.1"/>
    </source>
</evidence>
<comment type="caution">
    <text evidence="2">The sequence shown here is derived from an EMBL/GenBank/DDBJ whole genome shotgun (WGS) entry which is preliminary data.</text>
</comment>
<proteinExistence type="predicted"/>
<evidence type="ECO:0000256" key="1">
    <source>
        <dbReference type="SAM" id="MobiDB-lite"/>
    </source>
</evidence>
<dbReference type="EMBL" id="LAZR01003798">
    <property type="protein sequence ID" value="KKN14634.1"/>
    <property type="molecule type" value="Genomic_DNA"/>
</dbReference>
<sequence length="70" mass="7760">MRYVPQWPGRKKMIESILAIAGLPLPEGVIHCHACGEPLGLKGRAPAYKSRNDRDPTKRQYIHDPAHGGC</sequence>
<reference evidence="2" key="1">
    <citation type="journal article" date="2015" name="Nature">
        <title>Complex archaea that bridge the gap between prokaryotes and eukaryotes.</title>
        <authorList>
            <person name="Spang A."/>
            <person name="Saw J.H."/>
            <person name="Jorgensen S.L."/>
            <person name="Zaremba-Niedzwiedzka K."/>
            <person name="Martijn J."/>
            <person name="Lind A.E."/>
            <person name="van Eijk R."/>
            <person name="Schleper C."/>
            <person name="Guy L."/>
            <person name="Ettema T.J."/>
        </authorList>
    </citation>
    <scope>NUCLEOTIDE SEQUENCE</scope>
</reference>